<feature type="transmembrane region" description="Helical" evidence="1">
    <location>
        <begin position="173"/>
        <end position="198"/>
    </location>
</feature>
<name>V3ZNP9_LOTGI</name>
<dbReference type="CTD" id="20250306"/>
<gene>
    <name evidence="2" type="ORF">LOTGIDRAFT_236976</name>
</gene>
<evidence type="ECO:0000313" key="2">
    <source>
        <dbReference type="EMBL" id="ESO82486.1"/>
    </source>
</evidence>
<sequence length="322" mass="36474">MDIKIEMAFTDFNETEFSLFIRGTISNTCDKSLCKSYEIVKIWEGSVYIKSILSVDARGFQDQNKTNSLDTLNNTFSNVSSSTYLNYSMSVENNPPSSDMVNDVCKATNVKCVNGYHCESNRCRNNCIKLSCGEHGICESLQNYTIFRCRCTSETYYDYQGTNCNEKAFKWQVLVGISVAVAFAIIVVIVIAFLCYCYKMRVKYSKRSRYAESLNDAFGLDTSDMPLTNFADKQEEGFQFYHNQNSKAGVSNEGFVQADYNNASVGRNYDNDSEGYTNQTLTSSFTANLSHIDPKADVNMSKDCKRVKNLNFILPMSRFLGY</sequence>
<keyword evidence="3" id="KW-1185">Reference proteome</keyword>
<organism evidence="2 3">
    <name type="scientific">Lottia gigantea</name>
    <name type="common">Giant owl limpet</name>
    <dbReference type="NCBI Taxonomy" id="225164"/>
    <lineage>
        <taxon>Eukaryota</taxon>
        <taxon>Metazoa</taxon>
        <taxon>Spiralia</taxon>
        <taxon>Lophotrochozoa</taxon>
        <taxon>Mollusca</taxon>
        <taxon>Gastropoda</taxon>
        <taxon>Patellogastropoda</taxon>
        <taxon>Lottioidea</taxon>
        <taxon>Lottiidae</taxon>
        <taxon>Lottia</taxon>
    </lineage>
</organism>
<dbReference type="GeneID" id="20250306"/>
<accession>V3ZNP9</accession>
<dbReference type="AlphaFoldDB" id="V3ZNP9"/>
<dbReference type="KEGG" id="lgi:LOTGIDRAFT_236976"/>
<evidence type="ECO:0000313" key="3">
    <source>
        <dbReference type="Proteomes" id="UP000030746"/>
    </source>
</evidence>
<keyword evidence="1" id="KW-0812">Transmembrane</keyword>
<proteinExistence type="predicted"/>
<evidence type="ECO:0000256" key="1">
    <source>
        <dbReference type="SAM" id="Phobius"/>
    </source>
</evidence>
<keyword evidence="1" id="KW-0472">Membrane</keyword>
<dbReference type="Proteomes" id="UP000030746">
    <property type="component" value="Unassembled WGS sequence"/>
</dbReference>
<keyword evidence="1" id="KW-1133">Transmembrane helix</keyword>
<dbReference type="EMBL" id="KB203888">
    <property type="protein sequence ID" value="ESO82486.1"/>
    <property type="molecule type" value="Genomic_DNA"/>
</dbReference>
<protein>
    <submittedName>
        <fullName evidence="2">Uncharacterized protein</fullName>
    </submittedName>
</protein>
<dbReference type="HOGENOM" id="CLU_864052_0_0_1"/>
<dbReference type="RefSeq" id="XP_009066838.1">
    <property type="nucleotide sequence ID" value="XM_009068590.1"/>
</dbReference>
<reference evidence="2 3" key="1">
    <citation type="journal article" date="2013" name="Nature">
        <title>Insights into bilaterian evolution from three spiralian genomes.</title>
        <authorList>
            <person name="Simakov O."/>
            <person name="Marletaz F."/>
            <person name="Cho S.J."/>
            <person name="Edsinger-Gonzales E."/>
            <person name="Havlak P."/>
            <person name="Hellsten U."/>
            <person name="Kuo D.H."/>
            <person name="Larsson T."/>
            <person name="Lv J."/>
            <person name="Arendt D."/>
            <person name="Savage R."/>
            <person name="Osoegawa K."/>
            <person name="de Jong P."/>
            <person name="Grimwood J."/>
            <person name="Chapman J.A."/>
            <person name="Shapiro H."/>
            <person name="Aerts A."/>
            <person name="Otillar R.P."/>
            <person name="Terry A.Y."/>
            <person name="Boore J.L."/>
            <person name="Grigoriev I.V."/>
            <person name="Lindberg D.R."/>
            <person name="Seaver E.C."/>
            <person name="Weisblat D.A."/>
            <person name="Putnam N.H."/>
            <person name="Rokhsar D.S."/>
        </authorList>
    </citation>
    <scope>NUCLEOTIDE SEQUENCE [LARGE SCALE GENOMIC DNA]</scope>
</reference>